<organism evidence="1 2">
    <name type="scientific">Streptantibioticus parmotrematis</name>
    <dbReference type="NCBI Taxonomy" id="2873249"/>
    <lineage>
        <taxon>Bacteria</taxon>
        <taxon>Bacillati</taxon>
        <taxon>Actinomycetota</taxon>
        <taxon>Actinomycetes</taxon>
        <taxon>Kitasatosporales</taxon>
        <taxon>Streptomycetaceae</taxon>
        <taxon>Streptantibioticus</taxon>
    </lineage>
</organism>
<dbReference type="Pfam" id="PF06626">
    <property type="entry name" value="DUF1152"/>
    <property type="match status" value="1"/>
</dbReference>
<keyword evidence="2" id="KW-1185">Reference proteome</keyword>
<reference evidence="1 2" key="1">
    <citation type="submission" date="2021-08" db="EMBL/GenBank/DDBJ databases">
        <title>Streptomyces sp. PTM05 isolated from lichen.</title>
        <authorList>
            <person name="Somphong A."/>
            <person name="Phongsopitanun W."/>
            <person name="Tanasupawat S."/>
        </authorList>
    </citation>
    <scope>NUCLEOTIDE SEQUENCE [LARGE SCALE GENOMIC DNA]</scope>
    <source>
        <strain evidence="1 2">Ptm05</strain>
    </source>
</reference>
<name>A0ABS7QS51_9ACTN</name>
<sequence>MRHPGKRVVIAAGGGGDPIGTAVVAHALYPDRPVVMLSYSWERLVVDPVPGPRAAADFTGLRHLTPHVPLFTPDTRPVAPAGSTLPRLSAELASDIGLLDPYGGVPGLARQIQEVVEHHGAGRVDVVDVGGDVLARGDEPTLLSPLPDALVVAACATAGVATRVHVAGPGLDGEIPEEVLSPRLGDDTFTLTAEHCRAVSGVFDWHPSEASALLAAAAGGLRGGCLVRDTSRPVPLTRTSAAVFRLPLATVLSLNRLAHALYARQCPTLRDAEHVALRVCGFDEVQRERDRAAELRSGVGDGAPGGGVRGALAALDAWAAGVTARHPTARYATFRCAAEGLGLRGRDAVEFRSRLTRVRPDLHAAPLLRLPTGAARG</sequence>
<evidence type="ECO:0000313" key="1">
    <source>
        <dbReference type="EMBL" id="MBY8886011.1"/>
    </source>
</evidence>
<dbReference type="EMBL" id="JAINVZ010000008">
    <property type="protein sequence ID" value="MBY8886011.1"/>
    <property type="molecule type" value="Genomic_DNA"/>
</dbReference>
<protein>
    <submittedName>
        <fullName evidence="1">DUF1152 domain-containing protein</fullName>
    </submittedName>
</protein>
<accession>A0ABS7QS51</accession>
<proteinExistence type="predicted"/>
<evidence type="ECO:0000313" key="2">
    <source>
        <dbReference type="Proteomes" id="UP001198565"/>
    </source>
</evidence>
<gene>
    <name evidence="1" type="ORF">K7472_14255</name>
</gene>
<dbReference type="Proteomes" id="UP001198565">
    <property type="component" value="Unassembled WGS sequence"/>
</dbReference>
<comment type="caution">
    <text evidence="1">The sequence shown here is derived from an EMBL/GenBank/DDBJ whole genome shotgun (WGS) entry which is preliminary data.</text>
</comment>
<dbReference type="InterPro" id="IPR010581">
    <property type="entry name" value="DUF1152"/>
</dbReference>